<dbReference type="GO" id="GO:0012505">
    <property type="term" value="C:endomembrane system"/>
    <property type="evidence" value="ECO:0007669"/>
    <property type="project" value="TreeGrafter"/>
</dbReference>
<evidence type="ECO:0000313" key="7">
    <source>
        <dbReference type="EMBL" id="KAG5215814.1"/>
    </source>
</evidence>
<evidence type="ECO:0000313" key="8">
    <source>
        <dbReference type="Proteomes" id="UP000664991"/>
    </source>
</evidence>
<dbReference type="Proteomes" id="UP000664991">
    <property type="component" value="Unassembled WGS sequence"/>
</dbReference>
<keyword evidence="4" id="KW-0812">Transmembrane</keyword>
<dbReference type="SMART" id="SM00672">
    <property type="entry name" value="CAP10"/>
    <property type="match status" value="1"/>
</dbReference>
<name>A0A836AES7_SHEEP</name>
<feature type="region of interest" description="Disordered" evidence="3">
    <location>
        <begin position="444"/>
        <end position="463"/>
    </location>
</feature>
<dbReference type="Pfam" id="PF05686">
    <property type="entry name" value="Glyco_transf_90"/>
    <property type="match status" value="1"/>
</dbReference>
<gene>
    <name evidence="7" type="ORF">JEQ12_001390</name>
</gene>
<accession>A0A836AES7</accession>
<organism evidence="7 8">
    <name type="scientific">Ovis aries</name>
    <name type="common">Sheep</name>
    <dbReference type="NCBI Taxonomy" id="9940"/>
    <lineage>
        <taxon>Eukaryota</taxon>
        <taxon>Metazoa</taxon>
        <taxon>Chordata</taxon>
        <taxon>Craniata</taxon>
        <taxon>Vertebrata</taxon>
        <taxon>Euteleostomi</taxon>
        <taxon>Mammalia</taxon>
        <taxon>Eutheria</taxon>
        <taxon>Laurasiatheria</taxon>
        <taxon>Artiodactyla</taxon>
        <taxon>Ruminantia</taxon>
        <taxon>Pecora</taxon>
        <taxon>Bovidae</taxon>
        <taxon>Caprinae</taxon>
        <taxon>Ovis</taxon>
    </lineage>
</organism>
<dbReference type="GO" id="GO:0035251">
    <property type="term" value="F:UDP-glucosyltransferase activity"/>
    <property type="evidence" value="ECO:0007669"/>
    <property type="project" value="TreeGrafter"/>
</dbReference>
<feature type="signal peptide" evidence="5">
    <location>
        <begin position="1"/>
        <end position="23"/>
    </location>
</feature>
<feature type="transmembrane region" description="Helical" evidence="4">
    <location>
        <begin position="652"/>
        <end position="676"/>
    </location>
</feature>
<dbReference type="GO" id="GO:0035252">
    <property type="term" value="F:UDP-xylosyltransferase activity"/>
    <property type="evidence" value="ECO:0007669"/>
    <property type="project" value="TreeGrafter"/>
</dbReference>
<keyword evidence="4" id="KW-0472">Membrane</keyword>
<evidence type="ECO:0000259" key="6">
    <source>
        <dbReference type="SMART" id="SM00672"/>
    </source>
</evidence>
<dbReference type="Pfam" id="PF02466">
    <property type="entry name" value="Tim17"/>
    <property type="match status" value="1"/>
</dbReference>
<feature type="domain" description="Glycosyl transferase CAP10" evidence="6">
    <location>
        <begin position="182"/>
        <end position="434"/>
    </location>
</feature>
<feature type="chain" id="PRO_5032933819" description="Glycosyl transferase CAP10 domain-containing protein" evidence="5">
    <location>
        <begin position="24"/>
        <end position="749"/>
    </location>
</feature>
<evidence type="ECO:0000256" key="1">
    <source>
        <dbReference type="ARBA" id="ARBA00010118"/>
    </source>
</evidence>
<dbReference type="AlphaFoldDB" id="A0A836AES7"/>
<dbReference type="InterPro" id="IPR051091">
    <property type="entry name" value="O-Glucosyltr/Glycosyltrsf_90"/>
</dbReference>
<dbReference type="GO" id="GO:0006493">
    <property type="term" value="P:protein O-linked glycosylation"/>
    <property type="evidence" value="ECO:0007669"/>
    <property type="project" value="TreeGrafter"/>
</dbReference>
<keyword evidence="4" id="KW-1133">Transmembrane helix</keyword>
<dbReference type="PANTHER" id="PTHR12203">
    <property type="entry name" value="KDEL LYS-ASP-GLU-LEU CONTAINING - RELATED"/>
    <property type="match status" value="1"/>
</dbReference>
<comment type="caution">
    <text evidence="7">The sequence shown here is derived from an EMBL/GenBank/DDBJ whole genome shotgun (WGS) entry which is preliminary data.</text>
</comment>
<dbReference type="PANTHER" id="PTHR12203:SF35">
    <property type="entry name" value="PROTEIN O-GLUCOSYLTRANSFERASE 1"/>
    <property type="match status" value="1"/>
</dbReference>
<dbReference type="EMBL" id="JAEMGP010000001">
    <property type="protein sequence ID" value="KAG5215814.1"/>
    <property type="molecule type" value="Genomic_DNA"/>
</dbReference>
<dbReference type="UniPathway" id="UPA00378"/>
<keyword evidence="2" id="KW-0808">Transferase</keyword>
<evidence type="ECO:0000256" key="4">
    <source>
        <dbReference type="SAM" id="Phobius"/>
    </source>
</evidence>
<reference evidence="7 8" key="1">
    <citation type="submission" date="2020-12" db="EMBL/GenBank/DDBJ databases">
        <title>De novo assembly of Tibetan sheep genome.</title>
        <authorList>
            <person name="Li X."/>
        </authorList>
    </citation>
    <scope>NUCLEOTIDE SEQUENCE [LARGE SCALE GENOMIC DNA]</scope>
    <source>
        <tissue evidence="7">Heart</tissue>
    </source>
</reference>
<sequence>MELGAPSQLWLWLLLLLLPPVPGREKESGALRTGPGPPLGLRVWPRSGALFRAPRSPVLPAPLSCCGRCGAELGSGHGGSSEQRVPLGVRRCCFCPERWRVTHPPEFRAIVGRVGHAHNGVIEEDLTPFRGGISRKMMAEVVRRKLGTHYQIIKNRLYRESDCMFPSRCSGVEHFILEVIGRLPDMEMVINVRDYPQVPKWMEPAIPIFSFSKTSEYHDIMYPAWTFWEGGPAVWPIYPMGLGRWDLFREDLVRSAAQWPWKKKNSTAYFRGSRTSPERDPLILLSRKNPKLVDAEYTKNQAWKSMKDTLGKPAAKDVHLVDHCKYKYLFNFRGVAASFRFKHLFLCGSLVFHVGDEWLEFFYPQLKPWVHYIPVKTDLSNVQELLQFVKANDDIAQEIAERGSQFILNHLKMDDIICYWENLLTEYSKFLSYNLPSLIPHRTSERPWPPKRPSECLSTGSERVMEARPPAPRSFLCRTLSPFPRVFAAEAVAADPKALVEDQELSSFVSEPQYPESGWDRLRELFVKDEQQRTSKELQDIYKAAASAGIIGWAYGGIPAFIHAKQRYIEQSQAEVYHNQLDAVQSAHRAATRGFIRYGWRWSWRTAVFVTIFNTVNTGLNVYRNKNALSHFVIAGAVTGSLFRINLGLRGLVAGGIIGALLGTPIGSLLMALQMYCGETVQERKQKDRKAFQELKLEERKARLQFTELLPEEIESNIQKDRSKDDAQKIEALLNLPRNPSSADKQDKD</sequence>
<comment type="similarity">
    <text evidence="1">Belongs to the glycosyltransferase 90 family.</text>
</comment>
<protein>
    <recommendedName>
        <fullName evidence="6">Glycosyl transferase CAP10 domain-containing protein</fullName>
    </recommendedName>
</protein>
<evidence type="ECO:0000256" key="5">
    <source>
        <dbReference type="SAM" id="SignalP"/>
    </source>
</evidence>
<dbReference type="InterPro" id="IPR006598">
    <property type="entry name" value="CAP10"/>
</dbReference>
<evidence type="ECO:0000256" key="3">
    <source>
        <dbReference type="SAM" id="MobiDB-lite"/>
    </source>
</evidence>
<keyword evidence="5" id="KW-0732">Signal</keyword>
<dbReference type="GO" id="GO:0045747">
    <property type="term" value="P:positive regulation of Notch signaling pathway"/>
    <property type="evidence" value="ECO:0007669"/>
    <property type="project" value="TreeGrafter"/>
</dbReference>
<evidence type="ECO:0000256" key="2">
    <source>
        <dbReference type="ARBA" id="ARBA00022679"/>
    </source>
</evidence>
<proteinExistence type="inferred from homology"/>